<accession>A0A9I9E6N5</accession>
<evidence type="ECO:0000256" key="1">
    <source>
        <dbReference type="SAM" id="Phobius"/>
    </source>
</evidence>
<protein>
    <submittedName>
        <fullName evidence="2">Uncharacterized protein</fullName>
    </submittedName>
</protein>
<proteinExistence type="predicted"/>
<reference evidence="2" key="1">
    <citation type="submission" date="2023-03" db="UniProtKB">
        <authorList>
            <consortium name="EnsemblPlants"/>
        </authorList>
    </citation>
    <scope>IDENTIFICATION</scope>
</reference>
<organism evidence="2">
    <name type="scientific">Cucumis melo</name>
    <name type="common">Muskmelon</name>
    <dbReference type="NCBI Taxonomy" id="3656"/>
    <lineage>
        <taxon>Eukaryota</taxon>
        <taxon>Viridiplantae</taxon>
        <taxon>Streptophyta</taxon>
        <taxon>Embryophyta</taxon>
        <taxon>Tracheophyta</taxon>
        <taxon>Spermatophyta</taxon>
        <taxon>Magnoliopsida</taxon>
        <taxon>eudicotyledons</taxon>
        <taxon>Gunneridae</taxon>
        <taxon>Pentapetalae</taxon>
        <taxon>rosids</taxon>
        <taxon>fabids</taxon>
        <taxon>Cucurbitales</taxon>
        <taxon>Cucurbitaceae</taxon>
        <taxon>Benincaseae</taxon>
        <taxon>Cucumis</taxon>
    </lineage>
</organism>
<dbReference type="AlphaFoldDB" id="A0A9I9E6N5"/>
<name>A0A9I9E6N5_CUCME</name>
<dbReference type="EnsemblPlants" id="MELO3C029510.2.1">
    <property type="protein sequence ID" value="MELO3C029510.2.1"/>
    <property type="gene ID" value="MELO3C029510.2"/>
</dbReference>
<feature type="transmembrane region" description="Helical" evidence="1">
    <location>
        <begin position="12"/>
        <end position="36"/>
    </location>
</feature>
<dbReference type="Gramene" id="MELO3C029510.2.1">
    <property type="protein sequence ID" value="MELO3C029510.2.1"/>
    <property type="gene ID" value="MELO3C029510.2"/>
</dbReference>
<keyword evidence="1" id="KW-1133">Transmembrane helix</keyword>
<sequence length="235" mass="26317">MHLQHQDWNGQSGATIISEICGFVVVLSGTILLQVAKDFERSSSFREGNISPPNVMIYEDLKSQNLLLNSYAANHTPGSPSLSTRLCTGNGELANKIAVAEKPSWKSDQHQKLSSKSNVAVQGSRQRSQQDHLVVINAALWPEPHSCTAAVSRNTTRCCHLDSSPLQQICQICSFMRHCLSTIYGNLSSMWSMREDVGYLARKVMREDFERLSGELGTYHTRWNSLLPDFRLYSI</sequence>
<evidence type="ECO:0000313" key="2">
    <source>
        <dbReference type="EnsemblPlants" id="MELO3C029510.2.1"/>
    </source>
</evidence>
<keyword evidence="1" id="KW-0472">Membrane</keyword>
<keyword evidence="1" id="KW-0812">Transmembrane</keyword>